<evidence type="ECO:0000313" key="5">
    <source>
        <dbReference type="Proteomes" id="UP000280707"/>
    </source>
</evidence>
<dbReference type="Proteomes" id="UP000280707">
    <property type="component" value="Chromosome"/>
</dbReference>
<dbReference type="NCBIfam" id="NF033745">
    <property type="entry name" value="class_C_sortase"/>
    <property type="match status" value="1"/>
</dbReference>
<protein>
    <submittedName>
        <fullName evidence="4">Fimbrial associated sortase-like protein</fullName>
    </submittedName>
</protein>
<proteinExistence type="predicted"/>
<keyword evidence="3" id="KW-0472">Membrane</keyword>
<keyword evidence="1" id="KW-0378">Hydrolase</keyword>
<reference evidence="4 5" key="1">
    <citation type="submission" date="2018-12" db="EMBL/GenBank/DDBJ databases">
        <authorList>
            <consortium name="Pathogen Informatics"/>
        </authorList>
    </citation>
    <scope>NUCLEOTIDE SEQUENCE [LARGE SCALE GENOMIC DNA]</scope>
    <source>
        <strain evidence="4 5">NCTC934</strain>
    </source>
</reference>
<name>A0ABY6TFY5_9CORY</name>
<evidence type="ECO:0000256" key="2">
    <source>
        <dbReference type="SAM" id="MobiDB-lite"/>
    </source>
</evidence>
<feature type="region of interest" description="Disordered" evidence="2">
    <location>
        <begin position="297"/>
        <end position="340"/>
    </location>
</feature>
<organism evidence="4 5">
    <name type="scientific">Corynebacterium segmentosum</name>
    <dbReference type="NCBI Taxonomy" id="43990"/>
    <lineage>
        <taxon>Bacteria</taxon>
        <taxon>Bacillati</taxon>
        <taxon>Actinomycetota</taxon>
        <taxon>Actinomycetes</taxon>
        <taxon>Mycobacteriales</taxon>
        <taxon>Corynebacteriaceae</taxon>
        <taxon>Corynebacterium</taxon>
    </lineage>
</organism>
<feature type="compositionally biased region" description="Basic residues" evidence="2">
    <location>
        <begin position="297"/>
        <end position="310"/>
    </location>
</feature>
<accession>A0ABY6TFY5</accession>
<dbReference type="EMBL" id="LR134408">
    <property type="protein sequence ID" value="VEH73759.1"/>
    <property type="molecule type" value="Genomic_DNA"/>
</dbReference>
<feature type="transmembrane region" description="Helical" evidence="3">
    <location>
        <begin position="25"/>
        <end position="44"/>
    </location>
</feature>
<feature type="compositionally biased region" description="Polar residues" evidence="2">
    <location>
        <begin position="311"/>
        <end position="320"/>
    </location>
</feature>
<dbReference type="Pfam" id="PF04203">
    <property type="entry name" value="Sortase"/>
    <property type="match status" value="1"/>
</dbReference>
<feature type="transmembrane region" description="Helical" evidence="3">
    <location>
        <begin position="267"/>
        <end position="287"/>
    </location>
</feature>
<dbReference type="NCBIfam" id="TIGR01076">
    <property type="entry name" value="sortase_fam"/>
    <property type="match status" value="1"/>
</dbReference>
<dbReference type="RefSeq" id="WP_420026252.1">
    <property type="nucleotide sequence ID" value="NZ_LR134408.1"/>
</dbReference>
<gene>
    <name evidence="4" type="primary">srtC</name>
    <name evidence="4" type="ORF">NCTC934_02077</name>
</gene>
<evidence type="ECO:0000256" key="3">
    <source>
        <dbReference type="SAM" id="Phobius"/>
    </source>
</evidence>
<sequence>MDQSGVSVVERNADQPSKNRLRSSVVLPVIVVVIGLLVMLYPVVSTAWNNWNTSRAAQEYARLDEAAPQQLQDSIWDSAHKYNRERTMGPIFDPWLDRIGVDSPEYEDYLKQLGETDAMARLIFPAIDVDLPIYHGTSDETLQRGLGHLYGSDLPVGGQGTHSIITGHTGLSNSTMFDHLKSASEGDEFYFQVAGHKLKYVVDEISVVLPHEVERLRPVDGQDYVTLITCTPYGINTHRLLVRGHQVPIESGDEEVFDNSHGPGWQWWMYALLTAVVIVGCWFTWWLRRQHKNRLSTSGKHRQKSLKNKNSRNPLTQTSGDAEKYSNEQNNSWERDDDGV</sequence>
<dbReference type="InterPro" id="IPR042002">
    <property type="entry name" value="Sortase_C"/>
</dbReference>
<keyword evidence="3" id="KW-0812">Transmembrane</keyword>
<dbReference type="InterPro" id="IPR005754">
    <property type="entry name" value="Sortase"/>
</dbReference>
<evidence type="ECO:0000256" key="1">
    <source>
        <dbReference type="ARBA" id="ARBA00022801"/>
    </source>
</evidence>
<keyword evidence="3" id="KW-1133">Transmembrane helix</keyword>
<dbReference type="InterPro" id="IPR023365">
    <property type="entry name" value="Sortase_dom-sf"/>
</dbReference>
<dbReference type="SUPFAM" id="SSF63817">
    <property type="entry name" value="Sortase"/>
    <property type="match status" value="1"/>
</dbReference>
<dbReference type="CDD" id="cd05827">
    <property type="entry name" value="Sortase_C"/>
    <property type="match status" value="1"/>
</dbReference>
<keyword evidence="5" id="KW-1185">Reference proteome</keyword>
<dbReference type="Gene3D" id="2.40.260.10">
    <property type="entry name" value="Sortase"/>
    <property type="match status" value="1"/>
</dbReference>
<evidence type="ECO:0000313" key="4">
    <source>
        <dbReference type="EMBL" id="VEH73759.1"/>
    </source>
</evidence>